<keyword evidence="3 7" id="KW-0999">Mitochondrion inner membrane</keyword>
<comment type="subcellular location">
    <subcellularLocation>
        <location evidence="7">Mitochondrion inner membrane</location>
        <topology evidence="7">Single-pass membrane protein</topology>
    </subcellularLocation>
</comment>
<evidence type="ECO:0000256" key="7">
    <source>
        <dbReference type="RuleBase" id="RU363000"/>
    </source>
</evidence>
<keyword evidence="6 7" id="KW-0472">Membrane</keyword>
<evidence type="ECO:0000256" key="3">
    <source>
        <dbReference type="ARBA" id="ARBA00022792"/>
    </source>
</evidence>
<evidence type="ECO:0000256" key="6">
    <source>
        <dbReference type="ARBA" id="ARBA00023136"/>
    </source>
</evidence>
<feature type="coiled-coil region" evidence="8">
    <location>
        <begin position="386"/>
        <end position="454"/>
    </location>
</feature>
<dbReference type="EMBL" id="JBJQND010000010">
    <property type="protein sequence ID" value="KAL3863538.1"/>
    <property type="molecule type" value="Genomic_DNA"/>
</dbReference>
<accession>A0ABD3VR62</accession>
<dbReference type="AlphaFoldDB" id="A0ABD3VR62"/>
<feature type="region of interest" description="Disordered" evidence="9">
    <location>
        <begin position="124"/>
        <end position="190"/>
    </location>
</feature>
<evidence type="ECO:0000256" key="8">
    <source>
        <dbReference type="SAM" id="Coils"/>
    </source>
</evidence>
<evidence type="ECO:0000256" key="4">
    <source>
        <dbReference type="ARBA" id="ARBA00022989"/>
    </source>
</evidence>
<sequence length="737" mass="83741">MWKTTSTGVSARIRGGCCRKIKNYYGMRLSTEAQAGPQPKASPPPPPKEDLPPPKKRGIFGKLLGLTFIGVGGTVGYAWYDPSFKKQIEDNVPYSKDAFDFLFPYLPESFAAVKSRVPSLPSVSQYNPFGSEVQNTKEEGRWKRRETSPDSEPESIPLALPETKPKVAETKKEKEVPIQPVKEETVEERRQRERLEAARKKKEREEEEAAENAALEVNLENLVLSCTNKSKQAIEVQNRVLESTKSHVQLLKKAMDDTTNILDKDAQWEAVATAFEARQDAVLAAHKDVTAAREVLEKLKHTIEEGKKNKVTSKNKMILPAKETLNNMSSELNKMQSQVEKTEGEAKVMLKYKDLIDKGRQQFKKELESIMPAVKLGDRKGMKLTEDELNSMIAHAHRRIEQLQKQLAEQIALEQQRVQRALEDQQKEDEKIEKQHLAQEAERLQNEFAIEKEKWEAAAQIQFEEDLRHHLARQAAAHSEHLQEVLRVREKELEIQFERVLHTKLLEERSSFHTEMVGWIARLKGIEAAVDGRAESEKMAQQAQTLWLACVALNGAIRLGNPEGAKMEEQLRPLSNEVEAISKASGNHPFVMNVIEKIPEQVLTKGVWTEDNLRARFPKVQKVCRRVSMVDETGGSLLRYFLSYLQSVFIFDSIYAKCKDTEVDVDDLNTFSILASAKFWLERGEFENAVRLMNQLQGAPRRVAADWIEEAKLYLEARQAAMALMAFASARGLGTIF</sequence>
<proteinExistence type="inferred from homology"/>
<keyword evidence="5 7" id="KW-0496">Mitochondrion</keyword>
<evidence type="ECO:0000313" key="10">
    <source>
        <dbReference type="EMBL" id="KAL3863538.1"/>
    </source>
</evidence>
<comment type="function">
    <text evidence="7">Component of the MICOS complex, a large protein complex of the mitochondrial inner membrane that plays crucial roles in the maintenance of crista junctions, inner membrane architecture, and formation of contact sites to the outer membrane.</text>
</comment>
<evidence type="ECO:0000256" key="1">
    <source>
        <dbReference type="ARBA" id="ARBA00010877"/>
    </source>
</evidence>
<reference evidence="10 11" key="1">
    <citation type="submission" date="2024-11" db="EMBL/GenBank/DDBJ databases">
        <title>Chromosome-level genome assembly of the freshwater bivalve Anodonta woodiana.</title>
        <authorList>
            <person name="Chen X."/>
        </authorList>
    </citation>
    <scope>NUCLEOTIDE SEQUENCE [LARGE SCALE GENOMIC DNA]</scope>
    <source>
        <strain evidence="10">MN2024</strain>
        <tissue evidence="10">Gills</tissue>
    </source>
</reference>
<feature type="transmembrane region" description="Helical" evidence="7">
    <location>
        <begin position="63"/>
        <end position="80"/>
    </location>
</feature>
<dbReference type="Pfam" id="PF09731">
    <property type="entry name" value="Mitofilin"/>
    <property type="match status" value="1"/>
</dbReference>
<keyword evidence="11" id="KW-1185">Reference proteome</keyword>
<evidence type="ECO:0000313" key="11">
    <source>
        <dbReference type="Proteomes" id="UP001634394"/>
    </source>
</evidence>
<dbReference type="PANTHER" id="PTHR15415">
    <property type="entry name" value="MITOFILIN"/>
    <property type="match status" value="1"/>
</dbReference>
<feature type="compositionally biased region" description="Basic and acidic residues" evidence="9">
    <location>
        <begin position="135"/>
        <end position="148"/>
    </location>
</feature>
<organism evidence="10 11">
    <name type="scientific">Sinanodonta woodiana</name>
    <name type="common">Chinese pond mussel</name>
    <name type="synonym">Anodonta woodiana</name>
    <dbReference type="NCBI Taxonomy" id="1069815"/>
    <lineage>
        <taxon>Eukaryota</taxon>
        <taxon>Metazoa</taxon>
        <taxon>Spiralia</taxon>
        <taxon>Lophotrochozoa</taxon>
        <taxon>Mollusca</taxon>
        <taxon>Bivalvia</taxon>
        <taxon>Autobranchia</taxon>
        <taxon>Heteroconchia</taxon>
        <taxon>Palaeoheterodonta</taxon>
        <taxon>Unionida</taxon>
        <taxon>Unionoidea</taxon>
        <taxon>Unionidae</taxon>
        <taxon>Unioninae</taxon>
        <taxon>Sinanodonta</taxon>
    </lineage>
</organism>
<dbReference type="InterPro" id="IPR019133">
    <property type="entry name" value="MIC60"/>
</dbReference>
<dbReference type="Proteomes" id="UP001634394">
    <property type="component" value="Unassembled WGS sequence"/>
</dbReference>
<feature type="compositionally biased region" description="Polar residues" evidence="9">
    <location>
        <begin position="124"/>
        <end position="134"/>
    </location>
</feature>
<feature type="coiled-coil region" evidence="8">
    <location>
        <begin position="289"/>
        <end position="345"/>
    </location>
</feature>
<evidence type="ECO:0000256" key="9">
    <source>
        <dbReference type="SAM" id="MobiDB-lite"/>
    </source>
</evidence>
<feature type="region of interest" description="Disordered" evidence="9">
    <location>
        <begin position="33"/>
        <end position="56"/>
    </location>
</feature>
<evidence type="ECO:0000256" key="5">
    <source>
        <dbReference type="ARBA" id="ARBA00023128"/>
    </source>
</evidence>
<comment type="similarity">
    <text evidence="1 7">Belongs to the MICOS complex subunit Mic60 family.</text>
</comment>
<protein>
    <recommendedName>
        <fullName evidence="7">MICOS complex subunit MIC60</fullName>
    </recommendedName>
    <alternativeName>
        <fullName evidence="7">Mitofilin</fullName>
    </alternativeName>
</protein>
<comment type="subunit">
    <text evidence="7">Component of the mitochondrial contact site and cristae organizing system (MICOS) complex.</text>
</comment>
<keyword evidence="8" id="KW-0175">Coiled coil</keyword>
<evidence type="ECO:0000256" key="2">
    <source>
        <dbReference type="ARBA" id="ARBA00022692"/>
    </source>
</evidence>
<name>A0ABD3VR62_SINWO</name>
<feature type="compositionally biased region" description="Basic and acidic residues" evidence="9">
    <location>
        <begin position="163"/>
        <end position="190"/>
    </location>
</feature>
<keyword evidence="2 7" id="KW-0812">Transmembrane</keyword>
<gene>
    <name evidence="10" type="ORF">ACJMK2_005289</name>
</gene>
<dbReference type="GO" id="GO:0005743">
    <property type="term" value="C:mitochondrial inner membrane"/>
    <property type="evidence" value="ECO:0007669"/>
    <property type="project" value="UniProtKB-SubCell"/>
</dbReference>
<keyword evidence="4 7" id="KW-1133">Transmembrane helix</keyword>
<comment type="caution">
    <text evidence="10">The sequence shown here is derived from an EMBL/GenBank/DDBJ whole genome shotgun (WGS) entry which is preliminary data.</text>
</comment>
<dbReference type="PANTHER" id="PTHR15415:SF7">
    <property type="entry name" value="MICOS COMPLEX SUBUNIT MIC60"/>
    <property type="match status" value="1"/>
</dbReference>